<dbReference type="Proteomes" id="UP000515121">
    <property type="component" value="Unplaced"/>
</dbReference>
<organism evidence="1 2">
    <name type="scientific">Durio zibethinus</name>
    <name type="common">Durian</name>
    <dbReference type="NCBI Taxonomy" id="66656"/>
    <lineage>
        <taxon>Eukaryota</taxon>
        <taxon>Viridiplantae</taxon>
        <taxon>Streptophyta</taxon>
        <taxon>Embryophyta</taxon>
        <taxon>Tracheophyta</taxon>
        <taxon>Spermatophyta</taxon>
        <taxon>Magnoliopsida</taxon>
        <taxon>eudicotyledons</taxon>
        <taxon>Gunneridae</taxon>
        <taxon>Pentapetalae</taxon>
        <taxon>rosids</taxon>
        <taxon>malvids</taxon>
        <taxon>Malvales</taxon>
        <taxon>Malvaceae</taxon>
        <taxon>Helicteroideae</taxon>
        <taxon>Durio</taxon>
    </lineage>
</organism>
<name>A0A6P5ZP98_DURZI</name>
<dbReference type="PANTHER" id="PTHR34396">
    <property type="entry name" value="OS03G0264950 PROTEIN-RELATED"/>
    <property type="match status" value="1"/>
</dbReference>
<gene>
    <name evidence="2" type="primary">LOC111303011</name>
</gene>
<accession>A0A6P5ZP98</accession>
<dbReference type="KEGG" id="dzi:111303011"/>
<dbReference type="GeneID" id="111303011"/>
<dbReference type="InterPro" id="IPR053031">
    <property type="entry name" value="Cuticle_assoc_protein"/>
</dbReference>
<reference evidence="2" key="1">
    <citation type="submission" date="2025-08" db="UniProtKB">
        <authorList>
            <consortium name="RefSeq"/>
        </authorList>
    </citation>
    <scope>IDENTIFICATION</scope>
    <source>
        <tissue evidence="2">Fruit stalk</tissue>
    </source>
</reference>
<protein>
    <submittedName>
        <fullName evidence="2">Zinc finger BED domain-containing protein RICESLEEPER 2-like</fullName>
    </submittedName>
</protein>
<dbReference type="GO" id="GO:0005634">
    <property type="term" value="C:nucleus"/>
    <property type="evidence" value="ECO:0007669"/>
    <property type="project" value="TreeGrafter"/>
</dbReference>
<dbReference type="GO" id="GO:0006357">
    <property type="term" value="P:regulation of transcription by RNA polymerase II"/>
    <property type="evidence" value="ECO:0007669"/>
    <property type="project" value="TreeGrafter"/>
</dbReference>
<evidence type="ECO:0000313" key="1">
    <source>
        <dbReference type="Proteomes" id="UP000515121"/>
    </source>
</evidence>
<dbReference type="RefSeq" id="XP_022754723.1">
    <property type="nucleotide sequence ID" value="XM_022898988.1"/>
</dbReference>
<evidence type="ECO:0000313" key="2">
    <source>
        <dbReference type="RefSeq" id="XP_022754723.1"/>
    </source>
</evidence>
<proteinExistence type="predicted"/>
<sequence length="123" mass="14269">MKAICNYCKKKLGGVSKNGTSHLRDHSERRELAKMIINHEYLLSMVDYVQFEKYSYSLQPLFAMPSRNTIKSDILKIFKEKKAKTISKLKANEGRIAITTDMWTADHQKRGYIAVIAHYIDNQ</sequence>
<dbReference type="PANTHER" id="PTHR34396:SF25">
    <property type="entry name" value="BOUNDARY ELEMENT ASSOCIATED FACTOR"/>
    <property type="match status" value="1"/>
</dbReference>
<dbReference type="AlphaFoldDB" id="A0A6P5ZP98"/>
<dbReference type="GO" id="GO:1990837">
    <property type="term" value="F:sequence-specific double-stranded DNA binding"/>
    <property type="evidence" value="ECO:0007669"/>
    <property type="project" value="TreeGrafter"/>
</dbReference>
<dbReference type="OrthoDB" id="1002332at2759"/>
<keyword evidence="1" id="KW-1185">Reference proteome</keyword>